<dbReference type="AlphaFoldDB" id="A0A0A8XR95"/>
<proteinExistence type="predicted"/>
<protein>
    <submittedName>
        <fullName evidence="1">Uncharacterized protein</fullName>
    </submittedName>
</protein>
<sequence length="104" mass="12069">MLKLAHHILAHQNFFLFLKKIFFFVTFGNCIIYLAIQKQHSQSDNTLNLETTLFIMHMHICIVTGEVLPCTICKLSLIFKIPFPFAKRLTSFRSFSSCPSLEFP</sequence>
<reference evidence="1" key="1">
    <citation type="submission" date="2014-09" db="EMBL/GenBank/DDBJ databases">
        <authorList>
            <person name="Magalhaes I.L.F."/>
            <person name="Oliveira U."/>
            <person name="Santos F.R."/>
            <person name="Vidigal T.H.D.A."/>
            <person name="Brescovit A.D."/>
            <person name="Santos A.J."/>
        </authorList>
    </citation>
    <scope>NUCLEOTIDE SEQUENCE</scope>
    <source>
        <tissue evidence="1">Shoot tissue taken approximately 20 cm above the soil surface</tissue>
    </source>
</reference>
<organism evidence="1">
    <name type="scientific">Arundo donax</name>
    <name type="common">Giant reed</name>
    <name type="synonym">Donax arundinaceus</name>
    <dbReference type="NCBI Taxonomy" id="35708"/>
    <lineage>
        <taxon>Eukaryota</taxon>
        <taxon>Viridiplantae</taxon>
        <taxon>Streptophyta</taxon>
        <taxon>Embryophyta</taxon>
        <taxon>Tracheophyta</taxon>
        <taxon>Spermatophyta</taxon>
        <taxon>Magnoliopsida</taxon>
        <taxon>Liliopsida</taxon>
        <taxon>Poales</taxon>
        <taxon>Poaceae</taxon>
        <taxon>PACMAD clade</taxon>
        <taxon>Arundinoideae</taxon>
        <taxon>Arundineae</taxon>
        <taxon>Arundo</taxon>
    </lineage>
</organism>
<evidence type="ECO:0000313" key="1">
    <source>
        <dbReference type="EMBL" id="JAD15298.1"/>
    </source>
</evidence>
<name>A0A0A8XR95_ARUDO</name>
<accession>A0A0A8XR95</accession>
<reference evidence="1" key="2">
    <citation type="journal article" date="2015" name="Data Brief">
        <title>Shoot transcriptome of the giant reed, Arundo donax.</title>
        <authorList>
            <person name="Barrero R.A."/>
            <person name="Guerrero F.D."/>
            <person name="Moolhuijzen P."/>
            <person name="Goolsby J.A."/>
            <person name="Tidwell J."/>
            <person name="Bellgard S.E."/>
            <person name="Bellgard M.I."/>
        </authorList>
    </citation>
    <scope>NUCLEOTIDE SEQUENCE</scope>
    <source>
        <tissue evidence="1">Shoot tissue taken approximately 20 cm above the soil surface</tissue>
    </source>
</reference>
<dbReference type="EMBL" id="GBRH01282597">
    <property type="protein sequence ID" value="JAD15298.1"/>
    <property type="molecule type" value="Transcribed_RNA"/>
</dbReference>